<feature type="domain" description="Glycosyltransferase subfamily 4-like N-terminal" evidence="1">
    <location>
        <begin position="9"/>
        <end position="126"/>
    </location>
</feature>
<sequence>MIPAVGSVYGGASKFITGLMRHLKKHLEVAHLITTNADGSKRLDVELNQWLETDGYSVQYFPCAKVGEYKLSREMAQWLWKNVKNYDVVHTHAVFSLTNWPAYWICQAQGIPYIVSCHGMLEPWCLEHKKLKKKLSII</sequence>
<dbReference type="GO" id="GO:0016757">
    <property type="term" value="F:glycosyltransferase activity"/>
    <property type="evidence" value="ECO:0007669"/>
    <property type="project" value="UniProtKB-KW"/>
</dbReference>
<accession>A0ABT6EUV0</accession>
<comment type="caution">
    <text evidence="2">The sequence shown here is derived from an EMBL/GenBank/DDBJ whole genome shotgun (WGS) entry which is preliminary data.</text>
</comment>
<proteinExistence type="predicted"/>
<gene>
    <name evidence="2" type="ORF">L3556_01460</name>
</gene>
<keyword evidence="2" id="KW-0328">Glycosyltransferase</keyword>
<dbReference type="Gene3D" id="3.40.50.2000">
    <property type="entry name" value="Glycogen Phosphorylase B"/>
    <property type="match status" value="1"/>
</dbReference>
<dbReference type="RefSeq" id="WP_277865524.1">
    <property type="nucleotide sequence ID" value="NZ_JAKKUT010000001.1"/>
</dbReference>
<reference evidence="2" key="1">
    <citation type="journal article" date="2022" name="Genome Biol. Evol.">
        <title>A New Gene Family Diagnostic for Intracellular Biomineralization of Amorphous Ca Carbonates by Cyanobacteria.</title>
        <authorList>
            <person name="Benzerara K."/>
            <person name="Duprat E."/>
            <person name="Bitard-Feildel T."/>
            <person name="Caumes G."/>
            <person name="Cassier-Chauvat C."/>
            <person name="Chauvat F."/>
            <person name="Dezi M."/>
            <person name="Diop S.I."/>
            <person name="Gaschignard G."/>
            <person name="Gorgen S."/>
            <person name="Gugger M."/>
            <person name="Lopez-Garcia P."/>
            <person name="Millet M."/>
            <person name="Skouri-Panet F."/>
            <person name="Moreira D."/>
            <person name="Callebaut I."/>
        </authorList>
    </citation>
    <scope>NUCLEOTIDE SEQUENCE</scope>
    <source>
        <strain evidence="2">G9</strain>
    </source>
</reference>
<dbReference type="Proteomes" id="UP001154265">
    <property type="component" value="Unassembled WGS sequence"/>
</dbReference>
<dbReference type="EC" id="2.4.-.-" evidence="2"/>
<name>A0ABT6EUV0_9SYNE</name>
<dbReference type="SUPFAM" id="SSF53756">
    <property type="entry name" value="UDP-Glycosyltransferase/glycogen phosphorylase"/>
    <property type="match status" value="1"/>
</dbReference>
<dbReference type="Pfam" id="PF13439">
    <property type="entry name" value="Glyco_transf_4"/>
    <property type="match status" value="1"/>
</dbReference>
<dbReference type="InterPro" id="IPR028098">
    <property type="entry name" value="Glyco_trans_4-like_N"/>
</dbReference>
<evidence type="ECO:0000313" key="2">
    <source>
        <dbReference type="EMBL" id="MDG2989605.1"/>
    </source>
</evidence>
<protein>
    <submittedName>
        <fullName evidence="2">Glycosyltransferase</fullName>
        <ecNumber evidence="2">2.4.-.-</ecNumber>
    </submittedName>
</protein>
<evidence type="ECO:0000259" key="1">
    <source>
        <dbReference type="Pfam" id="PF13439"/>
    </source>
</evidence>
<keyword evidence="2" id="KW-0808">Transferase</keyword>
<organism evidence="2 3">
    <name type="scientific">Candidatus Synechococcus calcipolaris G9</name>
    <dbReference type="NCBI Taxonomy" id="1497997"/>
    <lineage>
        <taxon>Bacteria</taxon>
        <taxon>Bacillati</taxon>
        <taxon>Cyanobacteriota</taxon>
        <taxon>Cyanophyceae</taxon>
        <taxon>Synechococcales</taxon>
        <taxon>Synechococcaceae</taxon>
        <taxon>Synechococcus</taxon>
    </lineage>
</organism>
<evidence type="ECO:0000313" key="3">
    <source>
        <dbReference type="Proteomes" id="UP001154265"/>
    </source>
</evidence>
<reference evidence="2" key="2">
    <citation type="submission" date="2022-01" db="EMBL/GenBank/DDBJ databases">
        <authorList>
            <person name="Zivanovic Y."/>
            <person name="Moreira D."/>
            <person name="Lopez-Garcia P."/>
        </authorList>
    </citation>
    <scope>NUCLEOTIDE SEQUENCE</scope>
    <source>
        <strain evidence="2">G9</strain>
    </source>
</reference>
<dbReference type="EMBL" id="JAKKUT010000001">
    <property type="protein sequence ID" value="MDG2989605.1"/>
    <property type="molecule type" value="Genomic_DNA"/>
</dbReference>
<keyword evidence="3" id="KW-1185">Reference proteome</keyword>